<dbReference type="PROSITE" id="PS51393">
    <property type="entry name" value="LIPOXYGENASE_3"/>
    <property type="match status" value="1"/>
</dbReference>
<dbReference type="GO" id="GO:0034440">
    <property type="term" value="P:lipid oxidation"/>
    <property type="evidence" value="ECO:0007669"/>
    <property type="project" value="InterPro"/>
</dbReference>
<keyword evidence="2" id="KW-0223">Dioxygenase</keyword>
<dbReference type="eggNOG" id="ENOG502QQSP">
    <property type="taxonomic scope" value="Eukaryota"/>
</dbReference>
<dbReference type="EnsemblPlants" id="AES73674">
    <property type="protein sequence ID" value="AES73674"/>
    <property type="gene ID" value="MTR_3g107560"/>
</dbReference>
<reference evidence="5 7" key="1">
    <citation type="journal article" date="2011" name="Nature">
        <title>The Medicago genome provides insight into the evolution of rhizobial symbioses.</title>
        <authorList>
            <person name="Young N.D."/>
            <person name="Debelle F."/>
            <person name="Oldroyd G.E."/>
            <person name="Geurts R."/>
            <person name="Cannon S.B."/>
            <person name="Udvardi M.K."/>
            <person name="Benedito V.A."/>
            <person name="Mayer K.F."/>
            <person name="Gouzy J."/>
            <person name="Schoof H."/>
            <person name="Van de Peer Y."/>
            <person name="Proost S."/>
            <person name="Cook D.R."/>
            <person name="Meyers B.C."/>
            <person name="Spannagl M."/>
            <person name="Cheung F."/>
            <person name="De Mita S."/>
            <person name="Krishnakumar V."/>
            <person name="Gundlach H."/>
            <person name="Zhou S."/>
            <person name="Mudge J."/>
            <person name="Bharti A.K."/>
            <person name="Murray J.D."/>
            <person name="Naoumkina M.A."/>
            <person name="Rosen B."/>
            <person name="Silverstein K.A."/>
            <person name="Tang H."/>
            <person name="Rombauts S."/>
            <person name="Zhao P.X."/>
            <person name="Zhou P."/>
            <person name="Barbe V."/>
            <person name="Bardou P."/>
            <person name="Bechner M."/>
            <person name="Bellec A."/>
            <person name="Berger A."/>
            <person name="Berges H."/>
            <person name="Bidwell S."/>
            <person name="Bisseling T."/>
            <person name="Choisne N."/>
            <person name="Couloux A."/>
            <person name="Denny R."/>
            <person name="Deshpande S."/>
            <person name="Dai X."/>
            <person name="Doyle J.J."/>
            <person name="Dudez A.M."/>
            <person name="Farmer A.D."/>
            <person name="Fouteau S."/>
            <person name="Franken C."/>
            <person name="Gibelin C."/>
            <person name="Gish J."/>
            <person name="Goldstein S."/>
            <person name="Gonzalez A.J."/>
            <person name="Green P.J."/>
            <person name="Hallab A."/>
            <person name="Hartog M."/>
            <person name="Hua A."/>
            <person name="Humphray S.J."/>
            <person name="Jeong D.H."/>
            <person name="Jing Y."/>
            <person name="Jocker A."/>
            <person name="Kenton S.M."/>
            <person name="Kim D.J."/>
            <person name="Klee K."/>
            <person name="Lai H."/>
            <person name="Lang C."/>
            <person name="Lin S."/>
            <person name="Macmil S.L."/>
            <person name="Magdelenat G."/>
            <person name="Matthews L."/>
            <person name="McCorrison J."/>
            <person name="Monaghan E.L."/>
            <person name="Mun J.H."/>
            <person name="Najar F.Z."/>
            <person name="Nicholson C."/>
            <person name="Noirot C."/>
            <person name="O'Bleness M."/>
            <person name="Paule C.R."/>
            <person name="Poulain J."/>
            <person name="Prion F."/>
            <person name="Qin B."/>
            <person name="Qu C."/>
            <person name="Retzel E.F."/>
            <person name="Riddle C."/>
            <person name="Sallet E."/>
            <person name="Samain S."/>
            <person name="Samson N."/>
            <person name="Sanders I."/>
            <person name="Saurat O."/>
            <person name="Scarpelli C."/>
            <person name="Schiex T."/>
            <person name="Segurens B."/>
            <person name="Severin A.J."/>
            <person name="Sherrier D.J."/>
            <person name="Shi R."/>
            <person name="Sims S."/>
            <person name="Singer S.R."/>
            <person name="Sinharoy S."/>
            <person name="Sterck L."/>
            <person name="Viollet A."/>
            <person name="Wang B.B."/>
            <person name="Wang K."/>
            <person name="Wang M."/>
            <person name="Wang X."/>
            <person name="Warfsmann J."/>
            <person name="Weissenbach J."/>
            <person name="White D.D."/>
            <person name="White J.D."/>
            <person name="Wiley G.B."/>
            <person name="Wincker P."/>
            <person name="Xing Y."/>
            <person name="Yang L."/>
            <person name="Yao Z."/>
            <person name="Ying F."/>
            <person name="Zhai J."/>
            <person name="Zhou L."/>
            <person name="Zuber A."/>
            <person name="Denarie J."/>
            <person name="Dixon R.A."/>
            <person name="May G.D."/>
            <person name="Schwartz D.C."/>
            <person name="Rogers J."/>
            <person name="Quetier F."/>
            <person name="Town C.D."/>
            <person name="Roe B.A."/>
        </authorList>
    </citation>
    <scope>NUCLEOTIDE SEQUENCE [LARGE SCALE GENOMIC DNA]</scope>
    <source>
        <strain evidence="5">A17</strain>
        <strain evidence="6 7">cv. Jemalong A17</strain>
    </source>
</reference>
<dbReference type="Pfam" id="PF00305">
    <property type="entry name" value="Lipoxygenase"/>
    <property type="match status" value="1"/>
</dbReference>
<keyword evidence="1" id="KW-0479">Metal-binding</keyword>
<dbReference type="STRING" id="3880.G7JB46"/>
<feature type="domain" description="Lipoxygenase" evidence="4">
    <location>
        <begin position="71"/>
        <end position="174"/>
    </location>
</feature>
<dbReference type="EMBL" id="CM001219">
    <property type="protein sequence ID" value="AES73674.1"/>
    <property type="molecule type" value="Genomic_DNA"/>
</dbReference>
<evidence type="ECO:0000313" key="5">
    <source>
        <dbReference type="EMBL" id="AES73674.1"/>
    </source>
</evidence>
<gene>
    <name evidence="5" type="ordered locus">MTR_3g107560</name>
</gene>
<evidence type="ECO:0000313" key="6">
    <source>
        <dbReference type="EnsemblPlants" id="AES73674"/>
    </source>
</evidence>
<dbReference type="HOGENOM" id="CLU_004282_2_0_1"/>
<dbReference type="PaxDb" id="3880-AES73674"/>
<dbReference type="GO" id="GO:0016702">
    <property type="term" value="F:oxidoreductase activity, acting on single donors with incorporation of molecular oxygen, incorporation of two atoms of oxygen"/>
    <property type="evidence" value="ECO:0007669"/>
    <property type="project" value="InterPro"/>
</dbReference>
<keyword evidence="3" id="KW-0560">Oxidoreductase</keyword>
<evidence type="ECO:0000256" key="1">
    <source>
        <dbReference type="ARBA" id="ARBA00022723"/>
    </source>
</evidence>
<evidence type="ECO:0000256" key="3">
    <source>
        <dbReference type="ARBA" id="ARBA00023002"/>
    </source>
</evidence>
<dbReference type="SUPFAM" id="SSF48484">
    <property type="entry name" value="Lipoxigenase"/>
    <property type="match status" value="1"/>
</dbReference>
<reference evidence="6" key="3">
    <citation type="submission" date="2015-04" db="UniProtKB">
        <authorList>
            <consortium name="EnsemblPlants"/>
        </authorList>
    </citation>
    <scope>IDENTIFICATION</scope>
    <source>
        <strain evidence="6">cv. Jemalong A17</strain>
    </source>
</reference>
<evidence type="ECO:0000313" key="7">
    <source>
        <dbReference type="Proteomes" id="UP000002051"/>
    </source>
</evidence>
<reference evidence="5 7" key="2">
    <citation type="journal article" date="2014" name="BMC Genomics">
        <title>An improved genome release (version Mt4.0) for the model legume Medicago truncatula.</title>
        <authorList>
            <person name="Tang H."/>
            <person name="Krishnakumar V."/>
            <person name="Bidwell S."/>
            <person name="Rosen B."/>
            <person name="Chan A."/>
            <person name="Zhou S."/>
            <person name="Gentzbittel L."/>
            <person name="Childs K.L."/>
            <person name="Yandell M."/>
            <person name="Gundlach H."/>
            <person name="Mayer K.F."/>
            <person name="Schwartz D.C."/>
            <person name="Town C.D."/>
        </authorList>
    </citation>
    <scope>GENOME REANNOTATION</scope>
    <source>
        <strain evidence="6 7">cv. Jemalong A17</strain>
    </source>
</reference>
<dbReference type="AlphaFoldDB" id="G7JB46"/>
<dbReference type="PANTHER" id="PTHR11771">
    <property type="entry name" value="LIPOXYGENASE"/>
    <property type="match status" value="1"/>
</dbReference>
<dbReference type="InterPro" id="IPR013819">
    <property type="entry name" value="LipOase_C"/>
</dbReference>
<proteinExistence type="predicted"/>
<name>G7JB46_MEDTR</name>
<dbReference type="InterPro" id="IPR000907">
    <property type="entry name" value="LipOase"/>
</dbReference>
<dbReference type="GO" id="GO:0046872">
    <property type="term" value="F:metal ion binding"/>
    <property type="evidence" value="ECO:0007669"/>
    <property type="project" value="UniProtKB-KW"/>
</dbReference>
<dbReference type="Proteomes" id="UP000002051">
    <property type="component" value="Chromosome 3"/>
</dbReference>
<keyword evidence="7" id="KW-1185">Reference proteome</keyword>
<accession>G7JB46</accession>
<dbReference type="Gene3D" id="1.20.245.10">
    <property type="entry name" value="Lipoxygenase-1, Domain 5"/>
    <property type="match status" value="1"/>
</dbReference>
<protein>
    <submittedName>
        <fullName evidence="5">Linoleate lipoxygenase</fullName>
    </submittedName>
</protein>
<evidence type="ECO:0000256" key="2">
    <source>
        <dbReference type="ARBA" id="ARBA00022964"/>
    </source>
</evidence>
<organism evidence="5 7">
    <name type="scientific">Medicago truncatula</name>
    <name type="common">Barrel medic</name>
    <name type="synonym">Medicago tribuloides</name>
    <dbReference type="NCBI Taxonomy" id="3880"/>
    <lineage>
        <taxon>Eukaryota</taxon>
        <taxon>Viridiplantae</taxon>
        <taxon>Streptophyta</taxon>
        <taxon>Embryophyta</taxon>
        <taxon>Tracheophyta</taxon>
        <taxon>Spermatophyta</taxon>
        <taxon>Magnoliopsida</taxon>
        <taxon>eudicotyledons</taxon>
        <taxon>Gunneridae</taxon>
        <taxon>Pentapetalae</taxon>
        <taxon>rosids</taxon>
        <taxon>fabids</taxon>
        <taxon>Fabales</taxon>
        <taxon>Fabaceae</taxon>
        <taxon>Papilionoideae</taxon>
        <taxon>50 kb inversion clade</taxon>
        <taxon>NPAAA clade</taxon>
        <taxon>Hologalegina</taxon>
        <taxon>IRL clade</taxon>
        <taxon>Trifolieae</taxon>
        <taxon>Medicago</taxon>
    </lineage>
</organism>
<dbReference type="InterPro" id="IPR036226">
    <property type="entry name" value="LipOase_C_sf"/>
</dbReference>
<evidence type="ECO:0000259" key="4">
    <source>
        <dbReference type="PROSITE" id="PS51393"/>
    </source>
</evidence>
<sequence>MRLPLRDIWFAIKTWVEDYYYKDDDAMEEDHGDKKDEPWWPKMHYYYMDCFNSPCCCQLWTLSIWRLSTKTQEYNQLVENPDKPFLKTITSQFQAVLDISLLKILSGQRETKHLTSNVKALDWRLFEKFDNKLAEIEKRIVIMNNDEKLSKATCMVQSSEGGRTGIGIPNSISI</sequence>